<comment type="caution">
    <text evidence="3">The sequence shown here is derived from an EMBL/GenBank/DDBJ whole genome shotgun (WGS) entry which is preliminary data.</text>
</comment>
<feature type="region of interest" description="Disordered" evidence="1">
    <location>
        <begin position="1"/>
        <end position="64"/>
    </location>
</feature>
<feature type="compositionally biased region" description="Polar residues" evidence="1">
    <location>
        <begin position="21"/>
        <end position="64"/>
    </location>
</feature>
<organism evidence="3 4">
    <name type="scientific">Rhamnella rubrinervis</name>
    <dbReference type="NCBI Taxonomy" id="2594499"/>
    <lineage>
        <taxon>Eukaryota</taxon>
        <taxon>Viridiplantae</taxon>
        <taxon>Streptophyta</taxon>
        <taxon>Embryophyta</taxon>
        <taxon>Tracheophyta</taxon>
        <taxon>Spermatophyta</taxon>
        <taxon>Magnoliopsida</taxon>
        <taxon>eudicotyledons</taxon>
        <taxon>Gunneridae</taxon>
        <taxon>Pentapetalae</taxon>
        <taxon>rosids</taxon>
        <taxon>fabids</taxon>
        <taxon>Rosales</taxon>
        <taxon>Rhamnaceae</taxon>
        <taxon>rhamnoid group</taxon>
        <taxon>Rhamneae</taxon>
        <taxon>Rhamnella</taxon>
    </lineage>
</organism>
<dbReference type="InterPro" id="IPR025398">
    <property type="entry name" value="DUF4371"/>
</dbReference>
<proteinExistence type="predicted"/>
<reference evidence="3" key="1">
    <citation type="submission" date="2020-03" db="EMBL/GenBank/DDBJ databases">
        <title>A high-quality chromosome-level genome assembly of a woody plant with both climbing and erect habits, Rhamnella rubrinervis.</title>
        <authorList>
            <person name="Lu Z."/>
            <person name="Yang Y."/>
            <person name="Zhu X."/>
            <person name="Sun Y."/>
        </authorList>
    </citation>
    <scope>NUCLEOTIDE SEQUENCE</scope>
    <source>
        <strain evidence="3">BYM</strain>
        <tissue evidence="3">Leaf</tissue>
    </source>
</reference>
<accession>A0A8K0DSK5</accession>
<protein>
    <recommendedName>
        <fullName evidence="2">DUF4371 domain-containing protein</fullName>
    </recommendedName>
</protein>
<sequence>MAPKKKVVTDHNKRQVKAKPSKSNPQPSATPSSTTKEAAPSTNPSNKVPKTSEDVPSTSNSQRVTKLRKYVVDADSQVEHVKLTNYGNLSNVVDVIRRKLREDGVKAFTNTCFERGNFIEVISLMARYNIDINNVVLDNAPGNAKYIASSIQKKILHIYANKVRKLIRQEIENNKYCILLDESVDEANKKQMAIILRYVDCHEFIRERFFDVVNIPDIRALTLKNEITTILGCHDLLVENLHGQGYNGASNIRGAWNGLQVLFLQNCPYAYYVHYFAHRLQLALNGTAKEVKYVWLFFSILNEIVNYMSASAKRHSELVLRRKYEIQELLMNGEFETGTRANQTCNLQRSGTTRWSSHYNSVKSLTELFGTIKSFLSKIDENGPTQQFRSEAYKYFVAITSFEFVFILLLMKKVMGITDFICQALQRKNQDIVNALNYVSQSKYQLQTLRDDGWDELFEEIISFCEQYDIEIPYMSAPYKHSLGRSCQQRDSITI</sequence>
<dbReference type="SUPFAM" id="SSF53098">
    <property type="entry name" value="Ribonuclease H-like"/>
    <property type="match status" value="1"/>
</dbReference>
<feature type="domain" description="DUF4371" evidence="2">
    <location>
        <begin position="109"/>
        <end position="258"/>
    </location>
</feature>
<dbReference type="Pfam" id="PF14291">
    <property type="entry name" value="DUF4371"/>
    <property type="match status" value="1"/>
</dbReference>
<evidence type="ECO:0000256" key="1">
    <source>
        <dbReference type="SAM" id="MobiDB-lite"/>
    </source>
</evidence>
<keyword evidence="4" id="KW-1185">Reference proteome</keyword>
<dbReference type="InterPro" id="IPR012337">
    <property type="entry name" value="RNaseH-like_sf"/>
</dbReference>
<name>A0A8K0DSK5_9ROSA</name>
<dbReference type="PANTHER" id="PTHR11697">
    <property type="entry name" value="GENERAL TRANSCRIPTION FACTOR 2-RELATED ZINC FINGER PROTEIN"/>
    <property type="match status" value="1"/>
</dbReference>
<evidence type="ECO:0000259" key="2">
    <source>
        <dbReference type="Pfam" id="PF14291"/>
    </source>
</evidence>
<dbReference type="PANTHER" id="PTHR11697:SF230">
    <property type="entry name" value="ZINC FINGER, MYM DOMAIN CONTAINING 1"/>
    <property type="match status" value="1"/>
</dbReference>
<evidence type="ECO:0000313" key="4">
    <source>
        <dbReference type="Proteomes" id="UP000796880"/>
    </source>
</evidence>
<gene>
    <name evidence="3" type="ORF">FNV43_RR24601</name>
</gene>
<dbReference type="EMBL" id="VOIH02000011">
    <property type="protein sequence ID" value="KAF3433499.1"/>
    <property type="molecule type" value="Genomic_DNA"/>
</dbReference>
<evidence type="ECO:0000313" key="3">
    <source>
        <dbReference type="EMBL" id="KAF3433499.1"/>
    </source>
</evidence>
<dbReference type="OrthoDB" id="1165404at2759"/>
<dbReference type="InterPro" id="IPR055298">
    <property type="entry name" value="AtLOH3-like"/>
</dbReference>
<dbReference type="AlphaFoldDB" id="A0A8K0DSK5"/>
<dbReference type="Proteomes" id="UP000796880">
    <property type="component" value="Unassembled WGS sequence"/>
</dbReference>